<dbReference type="VEuPathDB" id="FungiDB:CLCR_01744"/>
<organism evidence="2 3">
    <name type="scientific">Cladophialophora carrionii</name>
    <dbReference type="NCBI Taxonomy" id="86049"/>
    <lineage>
        <taxon>Eukaryota</taxon>
        <taxon>Fungi</taxon>
        <taxon>Dikarya</taxon>
        <taxon>Ascomycota</taxon>
        <taxon>Pezizomycotina</taxon>
        <taxon>Eurotiomycetes</taxon>
        <taxon>Chaetothyriomycetidae</taxon>
        <taxon>Chaetothyriales</taxon>
        <taxon>Herpotrichiellaceae</taxon>
        <taxon>Cladophialophora</taxon>
    </lineage>
</organism>
<dbReference type="OrthoDB" id="167809at2759"/>
<reference evidence="3" key="1">
    <citation type="submission" date="2015-07" db="EMBL/GenBank/DDBJ databases">
        <authorList>
            <person name="Teixeira M.M."/>
            <person name="Souza R.C."/>
            <person name="Almeida L.G."/>
            <person name="Vicente V.A."/>
            <person name="de Hoog S."/>
            <person name="Bocca A.L."/>
            <person name="de Almeida S.R."/>
            <person name="Vasconcelos A.T."/>
            <person name="Felipe M.S."/>
        </authorList>
    </citation>
    <scope>NUCLEOTIDE SEQUENCE [LARGE SCALE GENOMIC DNA]</scope>
    <source>
        <strain evidence="3">KSF</strain>
    </source>
</reference>
<evidence type="ECO:0000256" key="1">
    <source>
        <dbReference type="SAM" id="Phobius"/>
    </source>
</evidence>
<comment type="caution">
    <text evidence="2">The sequence shown here is derived from an EMBL/GenBank/DDBJ whole genome shotgun (WGS) entry which is preliminary data.</text>
</comment>
<evidence type="ECO:0000313" key="2">
    <source>
        <dbReference type="EMBL" id="OCT45593.1"/>
    </source>
</evidence>
<dbReference type="InterPro" id="IPR036380">
    <property type="entry name" value="Isochorismatase-like_sf"/>
</dbReference>
<keyword evidence="1" id="KW-0812">Transmembrane</keyword>
<sequence>MEKCRKRDRVPKMTTNIPQSALLVVDMQVLFVDTLVFLEPMTTAALVHFFKLCEHFCREPAPIVFTKHGHAKVQDGCAHSTVILSQEEASMGRQEKSLHDLCEHVALLPLPPPSRYRRRGGACCFEPLNVLWVLVAVTGLSLGWKEPPSSW</sequence>
<name>A0A1C1CAL4_9EURO</name>
<dbReference type="EMBL" id="LGRB01000019">
    <property type="protein sequence ID" value="OCT45593.1"/>
    <property type="molecule type" value="Genomic_DNA"/>
</dbReference>
<dbReference type="STRING" id="86049.A0A1C1CAL4"/>
<keyword evidence="1" id="KW-1133">Transmembrane helix</keyword>
<keyword evidence="1" id="KW-0472">Membrane</keyword>
<dbReference type="Gene3D" id="3.40.50.850">
    <property type="entry name" value="Isochorismatase-like"/>
    <property type="match status" value="1"/>
</dbReference>
<dbReference type="SUPFAM" id="SSF52499">
    <property type="entry name" value="Isochorismatase-like hydrolases"/>
    <property type="match status" value="1"/>
</dbReference>
<accession>A0A1C1CAL4</accession>
<proteinExistence type="predicted"/>
<evidence type="ECO:0008006" key="4">
    <source>
        <dbReference type="Google" id="ProtNLM"/>
    </source>
</evidence>
<dbReference type="AlphaFoldDB" id="A0A1C1CAL4"/>
<gene>
    <name evidence="2" type="ORF">CLCR_01744</name>
</gene>
<evidence type="ECO:0000313" key="3">
    <source>
        <dbReference type="Proteomes" id="UP000094526"/>
    </source>
</evidence>
<dbReference type="Proteomes" id="UP000094526">
    <property type="component" value="Unassembled WGS sequence"/>
</dbReference>
<feature type="transmembrane region" description="Helical" evidence="1">
    <location>
        <begin position="124"/>
        <end position="144"/>
    </location>
</feature>
<keyword evidence="3" id="KW-1185">Reference proteome</keyword>
<protein>
    <recommendedName>
        <fullName evidence="4">Isochorismatase-like domain-containing protein</fullName>
    </recommendedName>
</protein>